<sequence>MVTHKLDQDSIDSIGDLKKFVDEIWPDDPSTTTECAHIFPQSTNNGTSCTAATELHKLDNAASFWTILERFGFPGISHELDGNKVHQLGNVMTLDHSIHHLMDKLSLWFEPAPDGIPYHYNIVTSDTAFKRLGVPRDITFSADLSIHKVLNPDLDVAESDLPLPNPNYLHIHATACKVAHMSGAADYIDLIFRDMEVDVLAEDGTSADLLAGALSLYAALPPCVAFTPCVVASERP</sequence>
<dbReference type="InterPro" id="IPR003615">
    <property type="entry name" value="HNH_nuc"/>
</dbReference>
<feature type="domain" description="HNH nuclease" evidence="1">
    <location>
        <begin position="28"/>
        <end position="107"/>
    </location>
</feature>
<reference evidence="2 3" key="1">
    <citation type="submission" date="2024-01" db="EMBL/GenBank/DDBJ databases">
        <title>A draft genome for the cacao thread blight pathogen Marasmiellus scandens.</title>
        <authorList>
            <person name="Baruah I.K."/>
            <person name="Leung J."/>
            <person name="Bukari Y."/>
            <person name="Amoako-Attah I."/>
            <person name="Meinhardt L.W."/>
            <person name="Bailey B.A."/>
            <person name="Cohen S.P."/>
        </authorList>
    </citation>
    <scope>NUCLEOTIDE SEQUENCE [LARGE SCALE GENOMIC DNA]</scope>
    <source>
        <strain evidence="2 3">GH-19</strain>
    </source>
</reference>
<comment type="caution">
    <text evidence="2">The sequence shown here is derived from an EMBL/GenBank/DDBJ whole genome shotgun (WGS) entry which is preliminary data.</text>
</comment>
<keyword evidence="3" id="KW-1185">Reference proteome</keyword>
<name>A0ABR1JWY9_9AGAR</name>
<dbReference type="EMBL" id="JBANRG010000003">
    <property type="protein sequence ID" value="KAK7468358.1"/>
    <property type="molecule type" value="Genomic_DNA"/>
</dbReference>
<evidence type="ECO:0000259" key="1">
    <source>
        <dbReference type="Pfam" id="PF13391"/>
    </source>
</evidence>
<dbReference type="Pfam" id="PF13391">
    <property type="entry name" value="HNH_2"/>
    <property type="match status" value="1"/>
</dbReference>
<dbReference type="Proteomes" id="UP001498398">
    <property type="component" value="Unassembled WGS sequence"/>
</dbReference>
<proteinExistence type="predicted"/>
<evidence type="ECO:0000313" key="2">
    <source>
        <dbReference type="EMBL" id="KAK7468358.1"/>
    </source>
</evidence>
<accession>A0ABR1JWY9</accession>
<protein>
    <recommendedName>
        <fullName evidence="1">HNH nuclease domain-containing protein</fullName>
    </recommendedName>
</protein>
<gene>
    <name evidence="2" type="ORF">VKT23_002873</name>
</gene>
<organism evidence="2 3">
    <name type="scientific">Marasmiellus scandens</name>
    <dbReference type="NCBI Taxonomy" id="2682957"/>
    <lineage>
        <taxon>Eukaryota</taxon>
        <taxon>Fungi</taxon>
        <taxon>Dikarya</taxon>
        <taxon>Basidiomycota</taxon>
        <taxon>Agaricomycotina</taxon>
        <taxon>Agaricomycetes</taxon>
        <taxon>Agaricomycetidae</taxon>
        <taxon>Agaricales</taxon>
        <taxon>Marasmiineae</taxon>
        <taxon>Omphalotaceae</taxon>
        <taxon>Marasmiellus</taxon>
    </lineage>
</organism>
<evidence type="ECO:0000313" key="3">
    <source>
        <dbReference type="Proteomes" id="UP001498398"/>
    </source>
</evidence>